<dbReference type="Proteomes" id="UP001427805">
    <property type="component" value="Unassembled WGS sequence"/>
</dbReference>
<feature type="signal peptide" evidence="1">
    <location>
        <begin position="1"/>
        <end position="21"/>
    </location>
</feature>
<evidence type="ECO:0000313" key="2">
    <source>
        <dbReference type="EMBL" id="MEN3748014.1"/>
    </source>
</evidence>
<dbReference type="InterPro" id="IPR016195">
    <property type="entry name" value="Pol/histidinol_Pase-like"/>
</dbReference>
<proteinExistence type="predicted"/>
<organism evidence="2 3">
    <name type="scientific">Sphingomonas rustica</name>
    <dbReference type="NCBI Taxonomy" id="3103142"/>
    <lineage>
        <taxon>Bacteria</taxon>
        <taxon>Pseudomonadati</taxon>
        <taxon>Pseudomonadota</taxon>
        <taxon>Alphaproteobacteria</taxon>
        <taxon>Sphingomonadales</taxon>
        <taxon>Sphingomonadaceae</taxon>
        <taxon>Sphingomonas</taxon>
    </lineage>
</organism>
<comment type="caution">
    <text evidence="2">The sequence shown here is derived from an EMBL/GenBank/DDBJ whole genome shotgun (WGS) entry which is preliminary data.</text>
</comment>
<dbReference type="SUPFAM" id="SSF89550">
    <property type="entry name" value="PHP domain-like"/>
    <property type="match status" value="1"/>
</dbReference>
<reference evidence="2 3" key="1">
    <citation type="submission" date="2024-05" db="EMBL/GenBank/DDBJ databases">
        <title>Sphingomonas sp. HF-S3 16S ribosomal RNA gene Genome sequencing and assembly.</title>
        <authorList>
            <person name="Lee H."/>
        </authorList>
    </citation>
    <scope>NUCLEOTIDE SEQUENCE [LARGE SCALE GENOMIC DNA]</scope>
    <source>
        <strain evidence="2 3">HF-S3</strain>
    </source>
</reference>
<protein>
    <submittedName>
        <fullName evidence="2">Phosphoesterase</fullName>
    </submittedName>
</protein>
<evidence type="ECO:0000256" key="1">
    <source>
        <dbReference type="SAM" id="SignalP"/>
    </source>
</evidence>
<keyword evidence="3" id="KW-1185">Reference proteome</keyword>
<dbReference type="Gene3D" id="3.20.20.140">
    <property type="entry name" value="Metal-dependent hydrolases"/>
    <property type="match status" value="1"/>
</dbReference>
<accession>A0ABV0B8X4</accession>
<dbReference type="RefSeq" id="WP_346247031.1">
    <property type="nucleotide sequence ID" value="NZ_JBDIZK010000007.1"/>
</dbReference>
<dbReference type="EMBL" id="JBDIZK010000007">
    <property type="protein sequence ID" value="MEN3748014.1"/>
    <property type="molecule type" value="Genomic_DNA"/>
</dbReference>
<gene>
    <name evidence="2" type="ORF">TPR58_12635</name>
</gene>
<keyword evidence="1" id="KW-0732">Signal</keyword>
<sequence length="485" mass="52585">MYRSSTLGLLLLLGLSDPAAAQSGEKRRWLAGDHHVHSIYSATYRPDPAHPDRPPEPVIGGDSSHTILQNARMARRFGLDWMVSTDHGGPNHSALNHARAWPDVVAARAAVPGLMLFYGMEFDVPGGEHATLILPHGPAERDDLREIEARFGKREAFPADPARNTKPRMIEALRYMARLATPPVLIGNHPSRTATGPGRWGLHSPDEYRLWHEAAPQVAIGMEGAPGHQAARPGPGRDTAHGSRGLYGGFPTLGGFDQMVATLGGGWDALLGQGLHWTITATSDSHGHWRDGGADFWPGEYAKTWVFAAPTYDDVLDGLRSGRVFAATGGLIEGLDLSVASTRAPAHAARMGDTLAIQDAKALLVTIRFRPAAAPNAAGALPQVDHVDLIAGGATTGQGDRNPGTRLVRRFTARDWHRDGEWRVIRHRMPALPASGYLRVRGTSTTQGEPEPDVAGEDPWQDLWFHSNPVYLEKAPSRPRHAARR</sequence>
<name>A0ABV0B8X4_9SPHN</name>
<evidence type="ECO:0000313" key="3">
    <source>
        <dbReference type="Proteomes" id="UP001427805"/>
    </source>
</evidence>
<feature type="chain" id="PRO_5045688487" evidence="1">
    <location>
        <begin position="22"/>
        <end position="485"/>
    </location>
</feature>